<dbReference type="InterPro" id="IPR011611">
    <property type="entry name" value="PfkB_dom"/>
</dbReference>
<comment type="similarity">
    <text evidence="1">Belongs to the carbohydrate kinase PfkB family.</text>
</comment>
<dbReference type="InterPro" id="IPR002173">
    <property type="entry name" value="Carboh/pur_kinase_PfkB_CS"/>
</dbReference>
<name>A0A135I0G1_9HYPH</name>
<dbReference type="Pfam" id="PF00294">
    <property type="entry name" value="PfkB"/>
    <property type="match status" value="1"/>
</dbReference>
<gene>
    <name evidence="7" type="ORF">ATN84_04050</name>
</gene>
<evidence type="ECO:0000256" key="5">
    <source>
        <dbReference type="ARBA" id="ARBA00022840"/>
    </source>
</evidence>
<dbReference type="SUPFAM" id="SSF53613">
    <property type="entry name" value="Ribokinase-like"/>
    <property type="match status" value="1"/>
</dbReference>
<dbReference type="PANTHER" id="PTHR43085:SF1">
    <property type="entry name" value="PSEUDOURIDINE KINASE-RELATED"/>
    <property type="match status" value="1"/>
</dbReference>
<dbReference type="PROSITE" id="PS00584">
    <property type="entry name" value="PFKB_KINASES_2"/>
    <property type="match status" value="1"/>
</dbReference>
<keyword evidence="4 7" id="KW-0418">Kinase</keyword>
<dbReference type="STRING" id="1494590.ATN84_04050"/>
<reference evidence="7 8" key="1">
    <citation type="submission" date="2015-11" db="EMBL/GenBank/DDBJ databases">
        <title>Draft genome sequence of Paramesorhizobium deserti A-3-E, a strain highly resistant to diverse beta-lactam antibiotics.</title>
        <authorList>
            <person name="Lv R."/>
            <person name="Yang X."/>
            <person name="Fang N."/>
            <person name="Guo J."/>
            <person name="Luo X."/>
            <person name="Peng F."/>
            <person name="Yang R."/>
            <person name="Cui Y."/>
            <person name="Fang C."/>
            <person name="Song Y."/>
        </authorList>
    </citation>
    <scope>NUCLEOTIDE SEQUENCE [LARGE SCALE GENOMIC DNA]</scope>
    <source>
        <strain evidence="7 8">A-3-E</strain>
    </source>
</reference>
<keyword evidence="3" id="KW-0547">Nucleotide-binding</keyword>
<dbReference type="RefSeq" id="WP_068880207.1">
    <property type="nucleotide sequence ID" value="NZ_LNTU01000001.1"/>
</dbReference>
<comment type="caution">
    <text evidence="7">The sequence shown here is derived from an EMBL/GenBank/DDBJ whole genome shotgun (WGS) entry which is preliminary data.</text>
</comment>
<keyword evidence="5" id="KW-0067">ATP-binding</keyword>
<accession>A0A135I0G1</accession>
<dbReference type="AlphaFoldDB" id="A0A135I0G1"/>
<organism evidence="7 8">
    <name type="scientific">Paramesorhizobium deserti</name>
    <dbReference type="NCBI Taxonomy" id="1494590"/>
    <lineage>
        <taxon>Bacteria</taxon>
        <taxon>Pseudomonadati</taxon>
        <taxon>Pseudomonadota</taxon>
        <taxon>Alphaproteobacteria</taxon>
        <taxon>Hyphomicrobiales</taxon>
        <taxon>Phyllobacteriaceae</taxon>
        <taxon>Paramesorhizobium</taxon>
    </lineage>
</organism>
<dbReference type="Proteomes" id="UP000070107">
    <property type="component" value="Unassembled WGS sequence"/>
</dbReference>
<evidence type="ECO:0000256" key="4">
    <source>
        <dbReference type="ARBA" id="ARBA00022777"/>
    </source>
</evidence>
<keyword evidence="8" id="KW-1185">Reference proteome</keyword>
<dbReference type="CDD" id="cd01167">
    <property type="entry name" value="bac_FRK"/>
    <property type="match status" value="1"/>
</dbReference>
<protein>
    <submittedName>
        <fullName evidence="7">Carbohydrate kinase</fullName>
    </submittedName>
</protein>
<evidence type="ECO:0000259" key="6">
    <source>
        <dbReference type="Pfam" id="PF00294"/>
    </source>
</evidence>
<evidence type="ECO:0000313" key="8">
    <source>
        <dbReference type="Proteomes" id="UP000070107"/>
    </source>
</evidence>
<dbReference type="PANTHER" id="PTHR43085">
    <property type="entry name" value="HEXOKINASE FAMILY MEMBER"/>
    <property type="match status" value="1"/>
</dbReference>
<feature type="domain" description="Carbohydrate kinase PfkB" evidence="6">
    <location>
        <begin position="3"/>
        <end position="302"/>
    </location>
</feature>
<dbReference type="GO" id="GO:0016301">
    <property type="term" value="F:kinase activity"/>
    <property type="evidence" value="ECO:0007669"/>
    <property type="project" value="UniProtKB-KW"/>
</dbReference>
<keyword evidence="2" id="KW-0808">Transferase</keyword>
<evidence type="ECO:0000256" key="1">
    <source>
        <dbReference type="ARBA" id="ARBA00010688"/>
    </source>
</evidence>
<dbReference type="InterPro" id="IPR029056">
    <property type="entry name" value="Ribokinase-like"/>
</dbReference>
<dbReference type="OrthoDB" id="9795789at2"/>
<proteinExistence type="inferred from homology"/>
<sequence length="308" mass="32779">MIISCGEALIDMLPRETADGQAAFVPHAGGALFNTAIAIGRLGAPAGFFSGLSSDFLGDILRETLHRSNVDSSFCATANRPTTLAFVRLVNGQASYAFYDENTAGRMLTEADLPQLDDRVSALLFGAISLIPEPCGNTYEALMAREAGRRVIMLDPNIRPGFIPDREKHLARLRRMVAMADIVKMSDEDIAWFGEGTEHDKIAADWLTRGPKLVIITRGSHGADAYTLRGKVSVPGVKVTVADTVGAGDTVNAGVLVSLHRQGLLTKEAIANLTEDQVHAAVALGVRAAAVTVSRAGANPPWQSEMAD</sequence>
<dbReference type="EMBL" id="LNTU01000001">
    <property type="protein sequence ID" value="KXF78937.1"/>
    <property type="molecule type" value="Genomic_DNA"/>
</dbReference>
<evidence type="ECO:0000256" key="3">
    <source>
        <dbReference type="ARBA" id="ARBA00022741"/>
    </source>
</evidence>
<dbReference type="GO" id="GO:0005524">
    <property type="term" value="F:ATP binding"/>
    <property type="evidence" value="ECO:0007669"/>
    <property type="project" value="UniProtKB-KW"/>
</dbReference>
<dbReference type="InterPro" id="IPR050306">
    <property type="entry name" value="PfkB_Carbo_kinase"/>
</dbReference>
<evidence type="ECO:0000313" key="7">
    <source>
        <dbReference type="EMBL" id="KXF78937.1"/>
    </source>
</evidence>
<dbReference type="Gene3D" id="3.40.1190.20">
    <property type="match status" value="1"/>
</dbReference>
<evidence type="ECO:0000256" key="2">
    <source>
        <dbReference type="ARBA" id="ARBA00022679"/>
    </source>
</evidence>